<dbReference type="EMBL" id="BK015755">
    <property type="protein sequence ID" value="DAE23554.1"/>
    <property type="molecule type" value="Genomic_DNA"/>
</dbReference>
<name>A0A8S5QX65_9CAUD</name>
<sequence>MEEYTVNFLADVDVTIKAESPEEARKKAEKMFGEYHDKQFGYAYLSEIKFITTADGTEV</sequence>
<reference evidence="1" key="1">
    <citation type="journal article" date="2021" name="Proc. Natl. Acad. Sci. U.S.A.">
        <title>A Catalog of Tens of Thousands of Viruses from Human Metagenomes Reveals Hidden Associations with Chronic Diseases.</title>
        <authorList>
            <person name="Tisza M.J."/>
            <person name="Buck C.B."/>
        </authorList>
    </citation>
    <scope>NUCLEOTIDE SEQUENCE</scope>
    <source>
        <strain evidence="1">CtyWv1</strain>
    </source>
</reference>
<evidence type="ECO:0000313" key="1">
    <source>
        <dbReference type="EMBL" id="DAE23554.1"/>
    </source>
</evidence>
<proteinExistence type="predicted"/>
<accession>A0A8S5QX65</accession>
<organism evidence="1">
    <name type="scientific">Myoviridae sp. ctyWv1</name>
    <dbReference type="NCBI Taxonomy" id="2826718"/>
    <lineage>
        <taxon>Viruses</taxon>
        <taxon>Duplodnaviria</taxon>
        <taxon>Heunggongvirae</taxon>
        <taxon>Uroviricota</taxon>
        <taxon>Caudoviricetes</taxon>
    </lineage>
</organism>
<protein>
    <submittedName>
        <fullName evidence="1">PcfM DpnD/PcfM-like protein</fullName>
    </submittedName>
</protein>